<evidence type="ECO:0000313" key="3">
    <source>
        <dbReference type="Proteomes" id="UP000215559"/>
    </source>
</evidence>
<name>A0A235BV51_UNCW3</name>
<dbReference type="AlphaFoldDB" id="A0A235BV51"/>
<evidence type="ECO:0008006" key="4">
    <source>
        <dbReference type="Google" id="ProtNLM"/>
    </source>
</evidence>
<comment type="similarity">
    <text evidence="1">Belongs to the ROK (NagC/XylR) family.</text>
</comment>
<evidence type="ECO:0000256" key="1">
    <source>
        <dbReference type="ARBA" id="ARBA00006479"/>
    </source>
</evidence>
<dbReference type="PANTHER" id="PTHR18964:SF149">
    <property type="entry name" value="BIFUNCTIONAL UDP-N-ACETYLGLUCOSAMINE 2-EPIMERASE_N-ACETYLMANNOSAMINE KINASE"/>
    <property type="match status" value="1"/>
</dbReference>
<dbReference type="EMBL" id="NOZP01000079">
    <property type="protein sequence ID" value="OYD15939.1"/>
    <property type="molecule type" value="Genomic_DNA"/>
</dbReference>
<dbReference type="Proteomes" id="UP000215559">
    <property type="component" value="Unassembled WGS sequence"/>
</dbReference>
<dbReference type="SUPFAM" id="SSF53067">
    <property type="entry name" value="Actin-like ATPase domain"/>
    <property type="match status" value="1"/>
</dbReference>
<sequence>MDIGIDIGGTNMKVGLVDARGRVAARRRLATKASEGPGPALERLGRCIAGLRKGKRVKSIGVGIAGLVDHARGVVRIPPNLPGWDGTKVQEVLKHMTGLPVHCANDANAVTLGEWLYGAGRGCRNLFCLTLGSGVGGGAIVNNKLFLGANHAAGELGHTVIFGNGLVCRCGGRGCVERYAGADYIVRRARQRVKAAIKRARDHRNQIPMFKGIMDKKPGMLVEKFATRLSRLTMKDIGRAARAKDRLALKLVEETGYYLGLGLVNVVALYDPERIVIGGGVSGLGRPLMRAVRKTVFSRIQFFPGRRLEIVFGRLGNDAGIIGATRLGKHMPA</sequence>
<dbReference type="InterPro" id="IPR043129">
    <property type="entry name" value="ATPase_NBD"/>
</dbReference>
<dbReference type="PROSITE" id="PS01125">
    <property type="entry name" value="ROK"/>
    <property type="match status" value="1"/>
</dbReference>
<gene>
    <name evidence="2" type="ORF">CH330_04230</name>
</gene>
<reference evidence="2 3" key="1">
    <citation type="submission" date="2017-07" db="EMBL/GenBank/DDBJ databases">
        <title>Recovery of genomes from metagenomes via a dereplication, aggregation, and scoring strategy.</title>
        <authorList>
            <person name="Sieber C.M."/>
            <person name="Probst A.J."/>
            <person name="Sharrar A."/>
            <person name="Thomas B.C."/>
            <person name="Hess M."/>
            <person name="Tringe S.G."/>
            <person name="Banfield J.F."/>
        </authorList>
    </citation>
    <scope>NUCLEOTIDE SEQUENCE [LARGE SCALE GENOMIC DNA]</scope>
    <source>
        <strain evidence="2">JGI_Cruoil_03_51_56</strain>
    </source>
</reference>
<proteinExistence type="inferred from homology"/>
<comment type="caution">
    <text evidence="2">The sequence shown here is derived from an EMBL/GenBank/DDBJ whole genome shotgun (WGS) entry which is preliminary data.</text>
</comment>
<dbReference type="Gene3D" id="3.30.420.40">
    <property type="match status" value="2"/>
</dbReference>
<dbReference type="InterPro" id="IPR049874">
    <property type="entry name" value="ROK_cs"/>
</dbReference>
<dbReference type="PANTHER" id="PTHR18964">
    <property type="entry name" value="ROK (REPRESSOR, ORF, KINASE) FAMILY"/>
    <property type="match status" value="1"/>
</dbReference>
<protein>
    <recommendedName>
        <fullName evidence="4">Glucokinase</fullName>
    </recommendedName>
</protein>
<accession>A0A235BV51</accession>
<evidence type="ECO:0000313" key="2">
    <source>
        <dbReference type="EMBL" id="OYD15939.1"/>
    </source>
</evidence>
<dbReference type="InterPro" id="IPR000600">
    <property type="entry name" value="ROK"/>
</dbReference>
<dbReference type="Pfam" id="PF00480">
    <property type="entry name" value="ROK"/>
    <property type="match status" value="1"/>
</dbReference>
<organism evidence="2 3">
    <name type="scientific">candidate division WOR-3 bacterium JGI_Cruoil_03_51_56</name>
    <dbReference type="NCBI Taxonomy" id="1973747"/>
    <lineage>
        <taxon>Bacteria</taxon>
        <taxon>Bacteria division WOR-3</taxon>
    </lineage>
</organism>